<keyword evidence="3" id="KW-1185">Reference proteome</keyword>
<protein>
    <submittedName>
        <fullName evidence="2">ComF family protein</fullName>
    </submittedName>
</protein>
<evidence type="ECO:0000313" key="2">
    <source>
        <dbReference type="EMBL" id="QGZ62821.1"/>
    </source>
</evidence>
<dbReference type="KEGG" id="pacs:FAZ98_01220"/>
<dbReference type="Gene3D" id="3.40.50.2020">
    <property type="match status" value="1"/>
</dbReference>
<dbReference type="PANTHER" id="PTHR47505:SF1">
    <property type="entry name" value="DNA UTILIZATION PROTEIN YHGH"/>
    <property type="match status" value="1"/>
</dbReference>
<reference evidence="2 3" key="1">
    <citation type="submission" date="2019-12" db="EMBL/GenBank/DDBJ databases">
        <title>Paraburkholderia acidiphila 7Q-K02 sp. nov and Paraburkholderia acidisoli DHF22 sp. nov., two strains isolated from forest soil.</title>
        <authorList>
            <person name="Gao Z."/>
            <person name="Qiu L."/>
        </authorList>
    </citation>
    <scope>NUCLEOTIDE SEQUENCE [LARGE SCALE GENOMIC DNA]</scope>
    <source>
        <strain evidence="2 3">DHF22</strain>
    </source>
</reference>
<accession>A0A7Z2GJ84</accession>
<dbReference type="AlphaFoldDB" id="A0A7Z2GJ84"/>
<evidence type="ECO:0000256" key="1">
    <source>
        <dbReference type="ARBA" id="ARBA00008007"/>
    </source>
</evidence>
<gene>
    <name evidence="2" type="ORF">FAZ98_01220</name>
</gene>
<dbReference type="InterPro" id="IPR051910">
    <property type="entry name" value="ComF/GntX_DNA_util-trans"/>
</dbReference>
<dbReference type="Proteomes" id="UP000433577">
    <property type="component" value="Chromosome 1"/>
</dbReference>
<name>A0A7Z2GJ84_9BURK</name>
<dbReference type="InterPro" id="IPR029057">
    <property type="entry name" value="PRTase-like"/>
</dbReference>
<dbReference type="OrthoDB" id="9793412at2"/>
<dbReference type="PANTHER" id="PTHR47505">
    <property type="entry name" value="DNA UTILIZATION PROTEIN YHGH"/>
    <property type="match status" value="1"/>
</dbReference>
<dbReference type="CDD" id="cd06223">
    <property type="entry name" value="PRTases_typeI"/>
    <property type="match status" value="1"/>
</dbReference>
<dbReference type="SUPFAM" id="SSF53271">
    <property type="entry name" value="PRTase-like"/>
    <property type="match status" value="1"/>
</dbReference>
<sequence>MTPVAAPDAARSPARERARITARITAQITARKTASRAPAVARCARACRQARAHWPRLTHFVLPLVFPNRCSLCGNLSRASLCVSCDAAYWNEPRLRCTVCAVPLSRAFRTADQSHAKSHTASHAAARYRCSACTQSPPAFDATLALADYRAPLDLLALGLKFRARLALGEEFARRLARLAHDSFDAQGMPDLVVPVPLSRERMIERGYNQAWLIARPLAQHLNARAEATLVRRVLHTAPQSKLDRDTRRRNVGRAFVLDPALECAVQGAHVGVVDDVMTSGATLDALAHTLKAAGARRVTNFVALRTPKD</sequence>
<organism evidence="2 3">
    <name type="scientific">Paraburkholderia acidisoli</name>
    <dbReference type="NCBI Taxonomy" id="2571748"/>
    <lineage>
        <taxon>Bacteria</taxon>
        <taxon>Pseudomonadati</taxon>
        <taxon>Pseudomonadota</taxon>
        <taxon>Betaproteobacteria</taxon>
        <taxon>Burkholderiales</taxon>
        <taxon>Burkholderiaceae</taxon>
        <taxon>Paraburkholderia</taxon>
    </lineage>
</organism>
<comment type="similarity">
    <text evidence="1">Belongs to the ComF/GntX family.</text>
</comment>
<proteinExistence type="inferred from homology"/>
<dbReference type="InterPro" id="IPR000836">
    <property type="entry name" value="PRTase_dom"/>
</dbReference>
<evidence type="ECO:0000313" key="3">
    <source>
        <dbReference type="Proteomes" id="UP000433577"/>
    </source>
</evidence>
<dbReference type="EMBL" id="CP046913">
    <property type="protein sequence ID" value="QGZ62821.1"/>
    <property type="molecule type" value="Genomic_DNA"/>
</dbReference>